<keyword evidence="3" id="KW-0804">Transcription</keyword>
<comment type="caution">
    <text evidence="5">The sequence shown here is derived from an EMBL/GenBank/DDBJ whole genome shotgun (WGS) entry which is preliminary data.</text>
</comment>
<protein>
    <submittedName>
        <fullName evidence="5">Helix-turn-helix domain-containing protein</fullName>
    </submittedName>
</protein>
<dbReference type="Pfam" id="PF12833">
    <property type="entry name" value="HTH_18"/>
    <property type="match status" value="1"/>
</dbReference>
<dbReference type="PROSITE" id="PS01124">
    <property type="entry name" value="HTH_ARAC_FAMILY_2"/>
    <property type="match status" value="1"/>
</dbReference>
<keyword evidence="2" id="KW-0238">DNA-binding</keyword>
<sequence>MTLAPLRGTMEGVEGYRERPIGPGMVLWASDGGATTILPDGCLDLIWNGRALVVAGPDAGARHHDGGGARHVGLRFSHGRGPTSLGVRADELRDTTVPLDAVWSEAAAQELAERAAEDPVRAFGDVAGAVPASDDPFGARVFTALARGADVAGLADALGTTTRTLHRRCLPVFGYGPQHLGRILRLQRALARARTGTPWAEVAAVEGFADQPHLAREVRTLADTTPTELLLR</sequence>
<name>A0ABV9RHJ8_9PSEU</name>
<keyword evidence="1" id="KW-0805">Transcription regulation</keyword>
<evidence type="ECO:0000259" key="4">
    <source>
        <dbReference type="PROSITE" id="PS01124"/>
    </source>
</evidence>
<evidence type="ECO:0000256" key="3">
    <source>
        <dbReference type="ARBA" id="ARBA00023163"/>
    </source>
</evidence>
<evidence type="ECO:0000313" key="6">
    <source>
        <dbReference type="Proteomes" id="UP001595909"/>
    </source>
</evidence>
<dbReference type="RefSeq" id="WP_274192061.1">
    <property type="nucleotide sequence ID" value="NZ_BAABHN010000032.1"/>
</dbReference>
<evidence type="ECO:0000256" key="2">
    <source>
        <dbReference type="ARBA" id="ARBA00023125"/>
    </source>
</evidence>
<dbReference type="InterPro" id="IPR050204">
    <property type="entry name" value="AraC_XylS_family_regulators"/>
</dbReference>
<keyword evidence="6" id="KW-1185">Reference proteome</keyword>
<dbReference type="InterPro" id="IPR018060">
    <property type="entry name" value="HTH_AraC"/>
</dbReference>
<proteinExistence type="predicted"/>
<dbReference type="Proteomes" id="UP001595909">
    <property type="component" value="Unassembled WGS sequence"/>
</dbReference>
<evidence type="ECO:0000256" key="1">
    <source>
        <dbReference type="ARBA" id="ARBA00023015"/>
    </source>
</evidence>
<dbReference type="PANTHER" id="PTHR46796">
    <property type="entry name" value="HTH-TYPE TRANSCRIPTIONAL ACTIVATOR RHAS-RELATED"/>
    <property type="match status" value="1"/>
</dbReference>
<dbReference type="Gene3D" id="1.10.10.60">
    <property type="entry name" value="Homeodomain-like"/>
    <property type="match status" value="1"/>
</dbReference>
<reference evidence="6" key="1">
    <citation type="journal article" date="2019" name="Int. J. Syst. Evol. Microbiol.">
        <title>The Global Catalogue of Microorganisms (GCM) 10K type strain sequencing project: providing services to taxonomists for standard genome sequencing and annotation.</title>
        <authorList>
            <consortium name="The Broad Institute Genomics Platform"/>
            <consortium name="The Broad Institute Genome Sequencing Center for Infectious Disease"/>
            <person name="Wu L."/>
            <person name="Ma J."/>
        </authorList>
    </citation>
    <scope>NUCLEOTIDE SEQUENCE [LARGE SCALE GENOMIC DNA]</scope>
    <source>
        <strain evidence="6">CCUG 50347</strain>
    </source>
</reference>
<dbReference type="PANTHER" id="PTHR46796:SF15">
    <property type="entry name" value="BLL1074 PROTEIN"/>
    <property type="match status" value="1"/>
</dbReference>
<accession>A0ABV9RHJ8</accession>
<dbReference type="SMART" id="SM00342">
    <property type="entry name" value="HTH_ARAC"/>
    <property type="match status" value="1"/>
</dbReference>
<organism evidence="5 6">
    <name type="scientific">Actinomycetospora chibensis</name>
    <dbReference type="NCBI Taxonomy" id="663606"/>
    <lineage>
        <taxon>Bacteria</taxon>
        <taxon>Bacillati</taxon>
        <taxon>Actinomycetota</taxon>
        <taxon>Actinomycetes</taxon>
        <taxon>Pseudonocardiales</taxon>
        <taxon>Pseudonocardiaceae</taxon>
        <taxon>Actinomycetospora</taxon>
    </lineage>
</organism>
<evidence type="ECO:0000313" key="5">
    <source>
        <dbReference type="EMBL" id="MFC4833644.1"/>
    </source>
</evidence>
<gene>
    <name evidence="5" type="ORF">ACFPEL_14615</name>
</gene>
<dbReference type="EMBL" id="JBHSIM010000032">
    <property type="protein sequence ID" value="MFC4833644.1"/>
    <property type="molecule type" value="Genomic_DNA"/>
</dbReference>
<feature type="domain" description="HTH araC/xylS-type" evidence="4">
    <location>
        <begin position="135"/>
        <end position="232"/>
    </location>
</feature>